<dbReference type="Proteomes" id="UP000199603">
    <property type="component" value="Unassembled WGS sequence"/>
</dbReference>
<gene>
    <name evidence="7" type="ORF">SAMN04488509_102495</name>
</gene>
<dbReference type="InterPro" id="IPR010252">
    <property type="entry name" value="HutF"/>
</dbReference>
<sequence>MGLGAPIGPRERPSLRGTRGFRHNPQMSSPSPASLPPCRLWLPAPAGPQVSALSVVTDARGRIARLQPSVEDSSLPWAVPGVANLHSHAFQRAMAGLAERRLNPQDSFWTWRETMYQLAARFDPDSLRDVAAQLYAEMLEAGYTRVCEFHYLHHAPDGRPYADPAAMSRALIEAARETGIGLTLLPVLYMTGGFDGRALSERQRRFGHSIDAYMRLLDTLRAEENERLRIGCALHSLRAVPPDAMREVLAALPGDSRIHIHIAEQTGEVEECVALRGARPVEWLYANAEVDARWTLVHATHLSAEETRAIAHSGATVAICTTTEANLGDGLFPLLDFMSGGGRFGVGSDSHASVSLVEELRWLEYGQRLLHRHRTLAVDAGTRSVGESLLAAALRAGADSAGQGSAVPGGVFATGADADLVTLQGSHPALHAATAADVIDRWLFASNRPAIDGVWVGGLQRVSAGRHLQGEAIEARFAATLKTLLLS</sequence>
<comment type="cofactor">
    <cofactor evidence="1">
        <name>Zn(2+)</name>
        <dbReference type="ChEBI" id="CHEBI:29105"/>
    </cofactor>
</comment>
<dbReference type="PANTHER" id="PTHR11271:SF48">
    <property type="entry name" value="AMIDOHYDROLASE-RELATED DOMAIN-CONTAINING PROTEIN"/>
    <property type="match status" value="1"/>
</dbReference>
<dbReference type="Gene3D" id="2.30.40.10">
    <property type="entry name" value="Urease, subunit C, domain 1"/>
    <property type="match status" value="1"/>
</dbReference>
<keyword evidence="4" id="KW-0862">Zinc</keyword>
<evidence type="ECO:0000256" key="5">
    <source>
        <dbReference type="SAM" id="MobiDB-lite"/>
    </source>
</evidence>
<accession>A0A1G6UU10</accession>
<dbReference type="EMBL" id="FNAG01000002">
    <property type="protein sequence ID" value="SDD44900.1"/>
    <property type="molecule type" value="Genomic_DNA"/>
</dbReference>
<keyword evidence="8" id="KW-1185">Reference proteome</keyword>
<keyword evidence="3" id="KW-0378">Hydrolase</keyword>
<dbReference type="AlphaFoldDB" id="A0A1G6UU10"/>
<dbReference type="NCBIfam" id="NF006681">
    <property type="entry name" value="PRK09229.1-2"/>
    <property type="match status" value="1"/>
</dbReference>
<dbReference type="NCBIfam" id="TIGR02022">
    <property type="entry name" value="hutF"/>
    <property type="match status" value="1"/>
</dbReference>
<dbReference type="GO" id="GO:0046872">
    <property type="term" value="F:metal ion binding"/>
    <property type="evidence" value="ECO:0007669"/>
    <property type="project" value="UniProtKB-KW"/>
</dbReference>
<dbReference type="InterPro" id="IPR006680">
    <property type="entry name" value="Amidohydro-rel"/>
</dbReference>
<dbReference type="SUPFAM" id="SSF51556">
    <property type="entry name" value="Metallo-dependent hydrolases"/>
    <property type="match status" value="1"/>
</dbReference>
<dbReference type="InterPro" id="IPR051607">
    <property type="entry name" value="Metallo-dep_hydrolases"/>
</dbReference>
<dbReference type="Pfam" id="PF01979">
    <property type="entry name" value="Amidohydro_1"/>
    <property type="match status" value="1"/>
</dbReference>
<evidence type="ECO:0000256" key="3">
    <source>
        <dbReference type="ARBA" id="ARBA00022801"/>
    </source>
</evidence>
<keyword evidence="2" id="KW-0479">Metal-binding</keyword>
<dbReference type="PANTHER" id="PTHR11271">
    <property type="entry name" value="GUANINE DEAMINASE"/>
    <property type="match status" value="1"/>
</dbReference>
<dbReference type="GO" id="GO:0019239">
    <property type="term" value="F:deaminase activity"/>
    <property type="evidence" value="ECO:0007669"/>
    <property type="project" value="TreeGrafter"/>
</dbReference>
<reference evidence="7 8" key="1">
    <citation type="submission" date="2016-10" db="EMBL/GenBank/DDBJ databases">
        <authorList>
            <person name="de Groot N.N."/>
        </authorList>
    </citation>
    <scope>NUCLEOTIDE SEQUENCE [LARGE SCALE GENOMIC DNA]</scope>
    <source>
        <strain evidence="7 8">DSM 16957</strain>
    </source>
</reference>
<dbReference type="Gene3D" id="3.20.20.140">
    <property type="entry name" value="Metal-dependent hydrolases"/>
    <property type="match status" value="1"/>
</dbReference>
<evidence type="ECO:0000313" key="8">
    <source>
        <dbReference type="Proteomes" id="UP000199603"/>
    </source>
</evidence>
<evidence type="ECO:0000256" key="2">
    <source>
        <dbReference type="ARBA" id="ARBA00022723"/>
    </source>
</evidence>
<dbReference type="InterPro" id="IPR032466">
    <property type="entry name" value="Metal_Hydrolase"/>
</dbReference>
<dbReference type="InterPro" id="IPR011059">
    <property type="entry name" value="Metal-dep_hydrolase_composite"/>
</dbReference>
<evidence type="ECO:0000256" key="1">
    <source>
        <dbReference type="ARBA" id="ARBA00001947"/>
    </source>
</evidence>
<dbReference type="GO" id="GO:0005829">
    <property type="term" value="C:cytosol"/>
    <property type="evidence" value="ECO:0007669"/>
    <property type="project" value="TreeGrafter"/>
</dbReference>
<dbReference type="STRING" id="265719.SAMN04488509_102495"/>
<name>A0A1G6UU10_9GAMM</name>
<dbReference type="NCBIfam" id="NF006684">
    <property type="entry name" value="PRK09229.1-5"/>
    <property type="match status" value="1"/>
</dbReference>
<proteinExistence type="predicted"/>
<evidence type="ECO:0000256" key="4">
    <source>
        <dbReference type="ARBA" id="ARBA00022833"/>
    </source>
</evidence>
<feature type="region of interest" description="Disordered" evidence="5">
    <location>
        <begin position="1"/>
        <end position="34"/>
    </location>
</feature>
<feature type="domain" description="Amidohydrolase-related" evidence="6">
    <location>
        <begin position="78"/>
        <end position="458"/>
    </location>
</feature>
<evidence type="ECO:0000313" key="7">
    <source>
        <dbReference type="EMBL" id="SDD44900.1"/>
    </source>
</evidence>
<evidence type="ECO:0000259" key="6">
    <source>
        <dbReference type="Pfam" id="PF01979"/>
    </source>
</evidence>
<protein>
    <submittedName>
        <fullName evidence="7">Formimidoylglutamate deiminase</fullName>
    </submittedName>
</protein>
<organism evidence="7 8">
    <name type="scientific">Aquimonas voraii</name>
    <dbReference type="NCBI Taxonomy" id="265719"/>
    <lineage>
        <taxon>Bacteria</taxon>
        <taxon>Pseudomonadati</taxon>
        <taxon>Pseudomonadota</taxon>
        <taxon>Gammaproteobacteria</taxon>
        <taxon>Lysobacterales</taxon>
        <taxon>Lysobacteraceae</taxon>
        <taxon>Aquimonas</taxon>
    </lineage>
</organism>